<dbReference type="Proteomes" id="UP001061991">
    <property type="component" value="Plasmid p_unnamed1"/>
</dbReference>
<dbReference type="EMBL" id="CP104972">
    <property type="protein sequence ID" value="UXN59052.1"/>
    <property type="molecule type" value="Genomic_DNA"/>
</dbReference>
<reference evidence="1" key="1">
    <citation type="submission" date="2022-09" db="EMBL/GenBank/DDBJ databases">
        <title>Interaction between co-microsymbionts with complementary sets of symbiotic genes in legume-rhizobium systems.</title>
        <authorList>
            <person name="Safronova V."/>
            <person name="Sazanova A."/>
            <person name="Afonin A."/>
            <person name="Chirak E."/>
        </authorList>
    </citation>
    <scope>NUCLEOTIDE SEQUENCE</scope>
    <source>
        <strain evidence="1">A18/3m</strain>
    </source>
</reference>
<keyword evidence="1" id="KW-0614">Plasmid</keyword>
<evidence type="ECO:0000313" key="1">
    <source>
        <dbReference type="EMBL" id="UXN59052.1"/>
    </source>
</evidence>
<protein>
    <submittedName>
        <fullName evidence="1">Uncharacterized protein</fullName>
    </submittedName>
</protein>
<accession>A0ACD4CZL1</accession>
<proteinExistence type="predicted"/>
<keyword evidence="2" id="KW-1185">Reference proteome</keyword>
<organism evidence="1 2">
    <name type="scientific">Phyllobacterium zundukense</name>
    <dbReference type="NCBI Taxonomy" id="1867719"/>
    <lineage>
        <taxon>Bacteria</taxon>
        <taxon>Pseudomonadati</taxon>
        <taxon>Pseudomonadota</taxon>
        <taxon>Alphaproteobacteria</taxon>
        <taxon>Hyphomicrobiales</taxon>
        <taxon>Phyllobacteriaceae</taxon>
        <taxon>Phyllobacterium</taxon>
    </lineage>
</organism>
<evidence type="ECO:0000313" key="2">
    <source>
        <dbReference type="Proteomes" id="UP001061991"/>
    </source>
</evidence>
<sequence>MVMTRKDVTSVLGPVDETTIAEIISTGASPDELREALIWLNNDEVLMGESRPLPASRVAALIDLLEAEEISDDPVPPVPPFE</sequence>
<gene>
    <name evidence="1" type="ORF">N8E88_09225</name>
</gene>
<geneLocation type="plasmid" evidence="1 2">
    <name>p_unnamed1</name>
</geneLocation>
<name>A0ACD4CZL1_9HYPH</name>